<evidence type="ECO:0000313" key="2">
    <source>
        <dbReference type="Proteomes" id="UP000313359"/>
    </source>
</evidence>
<protein>
    <submittedName>
        <fullName evidence="1">Uncharacterized protein</fullName>
    </submittedName>
</protein>
<reference evidence="1" key="1">
    <citation type="journal article" date="2018" name="Genome Biol. Evol.">
        <title>Genomics and development of Lentinus tigrinus, a white-rot wood-decaying mushroom with dimorphic fruiting bodies.</title>
        <authorList>
            <person name="Wu B."/>
            <person name="Xu Z."/>
            <person name="Knudson A."/>
            <person name="Carlson A."/>
            <person name="Chen N."/>
            <person name="Kovaka S."/>
            <person name="LaButti K."/>
            <person name="Lipzen A."/>
            <person name="Pennachio C."/>
            <person name="Riley R."/>
            <person name="Schakwitz W."/>
            <person name="Umezawa K."/>
            <person name="Ohm R.A."/>
            <person name="Grigoriev I.V."/>
            <person name="Nagy L.G."/>
            <person name="Gibbons J."/>
            <person name="Hibbett D."/>
        </authorList>
    </citation>
    <scope>NUCLEOTIDE SEQUENCE [LARGE SCALE GENOMIC DNA]</scope>
    <source>
        <strain evidence="1">ALCF2SS1-6</strain>
    </source>
</reference>
<accession>A0A5C2S1Z3</accession>
<gene>
    <name evidence="1" type="ORF">L227DRAFT_230456</name>
</gene>
<dbReference type="AlphaFoldDB" id="A0A5C2S1Z3"/>
<organism evidence="1 2">
    <name type="scientific">Lentinus tigrinus ALCF2SS1-6</name>
    <dbReference type="NCBI Taxonomy" id="1328759"/>
    <lineage>
        <taxon>Eukaryota</taxon>
        <taxon>Fungi</taxon>
        <taxon>Dikarya</taxon>
        <taxon>Basidiomycota</taxon>
        <taxon>Agaricomycotina</taxon>
        <taxon>Agaricomycetes</taxon>
        <taxon>Polyporales</taxon>
        <taxon>Polyporaceae</taxon>
        <taxon>Lentinus</taxon>
    </lineage>
</organism>
<sequence>MPLGPPQTMRRWSQLVSWVEIVIREAHAGHTFFRSATAARPDIPPAFIPLPMLGVYVGVRMDMSLKGTTNSDNKPHYIFDKTL</sequence>
<dbReference type="EMBL" id="ML122281">
    <property type="protein sequence ID" value="RPD57411.1"/>
    <property type="molecule type" value="Genomic_DNA"/>
</dbReference>
<proteinExistence type="predicted"/>
<evidence type="ECO:0000313" key="1">
    <source>
        <dbReference type="EMBL" id="RPD57411.1"/>
    </source>
</evidence>
<name>A0A5C2S1Z3_9APHY</name>
<keyword evidence="2" id="KW-1185">Reference proteome</keyword>
<dbReference type="Proteomes" id="UP000313359">
    <property type="component" value="Unassembled WGS sequence"/>
</dbReference>